<proteinExistence type="predicted"/>
<evidence type="ECO:0000313" key="3">
    <source>
        <dbReference type="EMBL" id="VVC76905.1"/>
    </source>
</evidence>
<feature type="domain" description="EfeO-type cupredoxin-like" evidence="2">
    <location>
        <begin position="19"/>
        <end position="121"/>
    </location>
</feature>
<dbReference type="Pfam" id="PF13473">
    <property type="entry name" value="Cupredoxin_1"/>
    <property type="match status" value="1"/>
</dbReference>
<keyword evidence="4" id="KW-1185">Reference proteome</keyword>
<dbReference type="RefSeq" id="WP_148340186.1">
    <property type="nucleotide sequence ID" value="NZ_LR699119.1"/>
</dbReference>
<dbReference type="Proteomes" id="UP000324194">
    <property type="component" value="Chromosome 1"/>
</dbReference>
<dbReference type="SUPFAM" id="SSF49503">
    <property type="entry name" value="Cupredoxins"/>
    <property type="match status" value="1"/>
</dbReference>
<protein>
    <recommendedName>
        <fullName evidence="2">EfeO-type cupredoxin-like domain-containing protein</fullName>
    </recommendedName>
</protein>
<gene>
    <name evidence="3" type="ORF">AQUSIP_22320</name>
</gene>
<keyword evidence="1" id="KW-0472">Membrane</keyword>
<name>A0A5E4PK11_9COXI</name>
<dbReference type="OrthoDB" id="9800141at2"/>
<sequence>MKSDVLVVNILASIVILLGMTAYFMFKNTGESRRADDSVTIMVNERGYQPSLIQVAAGKPLKLRVIRENAEACKTSIEFPQFNAAYPFMLDIPINISFPPLARGTVDFDCQGSGKHGRIIII</sequence>
<evidence type="ECO:0000259" key="2">
    <source>
        <dbReference type="Pfam" id="PF13473"/>
    </source>
</evidence>
<dbReference type="InterPro" id="IPR008972">
    <property type="entry name" value="Cupredoxin"/>
</dbReference>
<organism evidence="3 4">
    <name type="scientific">Aquicella siphonis</name>
    <dbReference type="NCBI Taxonomy" id="254247"/>
    <lineage>
        <taxon>Bacteria</taxon>
        <taxon>Pseudomonadati</taxon>
        <taxon>Pseudomonadota</taxon>
        <taxon>Gammaproteobacteria</taxon>
        <taxon>Legionellales</taxon>
        <taxon>Coxiellaceae</taxon>
        <taxon>Aquicella</taxon>
    </lineage>
</organism>
<keyword evidence="1" id="KW-1133">Transmembrane helix</keyword>
<feature type="transmembrane region" description="Helical" evidence="1">
    <location>
        <begin position="6"/>
        <end position="26"/>
    </location>
</feature>
<dbReference type="KEGG" id="asip:AQUSIP_22320"/>
<dbReference type="Gene3D" id="2.60.40.420">
    <property type="entry name" value="Cupredoxins - blue copper proteins"/>
    <property type="match status" value="1"/>
</dbReference>
<accession>A0A5E4PK11</accession>
<evidence type="ECO:0000313" key="4">
    <source>
        <dbReference type="Proteomes" id="UP000324194"/>
    </source>
</evidence>
<evidence type="ECO:0000256" key="1">
    <source>
        <dbReference type="SAM" id="Phobius"/>
    </source>
</evidence>
<keyword evidence="1" id="KW-0812">Transmembrane</keyword>
<dbReference type="AlphaFoldDB" id="A0A5E4PK11"/>
<reference evidence="3 4" key="1">
    <citation type="submission" date="2019-08" db="EMBL/GenBank/DDBJ databases">
        <authorList>
            <person name="Guy L."/>
        </authorList>
    </citation>
    <scope>NUCLEOTIDE SEQUENCE [LARGE SCALE GENOMIC DNA]</scope>
    <source>
        <strain evidence="3 4">SGT-108</strain>
    </source>
</reference>
<dbReference type="EMBL" id="LR699119">
    <property type="protein sequence ID" value="VVC76905.1"/>
    <property type="molecule type" value="Genomic_DNA"/>
</dbReference>
<dbReference type="InterPro" id="IPR028096">
    <property type="entry name" value="EfeO_Cupredoxin"/>
</dbReference>